<feature type="domain" description="NAD-dependent epimerase/dehydratase" evidence="11">
    <location>
        <begin position="100"/>
        <end position="377"/>
    </location>
</feature>
<dbReference type="SUPFAM" id="SSF51735">
    <property type="entry name" value="NAD(P)-binding Rossmann-fold domains"/>
    <property type="match status" value="1"/>
</dbReference>
<keyword evidence="7" id="KW-0413">Isomerase</keyword>
<keyword evidence="6" id="KW-0119">Carbohydrate metabolism</keyword>
<dbReference type="GO" id="GO:0006012">
    <property type="term" value="P:galactose metabolic process"/>
    <property type="evidence" value="ECO:0007669"/>
    <property type="project" value="UniProtKB-KW"/>
</dbReference>
<dbReference type="Proteomes" id="UP000479691">
    <property type="component" value="Unassembled WGS sequence"/>
</dbReference>
<proteinExistence type="inferred from homology"/>
<dbReference type="PANTHER" id="PTHR43725:SF47">
    <property type="entry name" value="UDP-GLUCOSE 4-EPIMERASE"/>
    <property type="match status" value="1"/>
</dbReference>
<evidence type="ECO:0000259" key="11">
    <source>
        <dbReference type="Pfam" id="PF01370"/>
    </source>
</evidence>
<reference evidence="12 13" key="1">
    <citation type="submission" date="2019-06" db="EMBL/GenBank/DDBJ databases">
        <authorList>
            <person name="Palmer J.M."/>
        </authorList>
    </citation>
    <scope>NUCLEOTIDE SEQUENCE [LARGE SCALE GENOMIC DNA]</scope>
    <source>
        <strain evidence="12 13">TWF788</strain>
    </source>
</reference>
<evidence type="ECO:0000256" key="9">
    <source>
        <dbReference type="ARBA" id="ARBA00037955"/>
    </source>
</evidence>
<comment type="pathway">
    <text evidence="4">Carbohydrate metabolism; hexose metabolism.</text>
</comment>
<dbReference type="Gene3D" id="3.90.25.10">
    <property type="entry name" value="UDP-galactose 4-epimerase, domain 1"/>
    <property type="match status" value="1"/>
</dbReference>
<gene>
    <name evidence="12" type="ORF">TWF788_008663</name>
</gene>
<evidence type="ECO:0000256" key="2">
    <source>
        <dbReference type="ARBA" id="ARBA00001911"/>
    </source>
</evidence>
<dbReference type="Gene3D" id="3.40.50.720">
    <property type="entry name" value="NAD(P)-binding Rossmann-like Domain"/>
    <property type="match status" value="1"/>
</dbReference>
<evidence type="ECO:0000313" key="12">
    <source>
        <dbReference type="EMBL" id="KAF3174644.1"/>
    </source>
</evidence>
<evidence type="ECO:0000256" key="3">
    <source>
        <dbReference type="ARBA" id="ARBA00004947"/>
    </source>
</evidence>
<sequence length="475" mass="52784">MDPRFDKGGVTAVLFPRAHWFSLMRVVQQHIYLSTVNSFHENGLSSAGNPLANWTSPPRLDIPCWLEEYHRRLIKQVINLLTSIPCCLYEPSSRAQNPAILITGGLGYVGSHVCIELLRKGYTILIVDDLTNSFGSVVRDIGLTLEASGLGNLPSRRLIHIPIDYGDPVCLDRALVSYSRYLRVTGTIHLAASKSVAESLENPWKYYENNVIKMERFLGVLGKHVIRNVVFSSSATIYGCLPSEMTSKALNEDMVPIVGLDVPIKDTTAGLTPYGISKIVGEAMVRKFVDDHPRRRAVVFRLFNPVGCDPSGYLRENPRDYQFCGGGVMQKIKKAIVDDTVFQVFGGGGDGGDGSCIRDFVHVGDIARGIVMGLEDCLHASEAKERCKVYNLASGKGVSVKQLLKEVEKESGTIVKIEDFQKRREGDVPISIGDMEKVRSELGWRPEVRLPDICRHFCRAYGLRKYARQGSYSQN</sequence>
<dbReference type="GO" id="GO:0005829">
    <property type="term" value="C:cytosol"/>
    <property type="evidence" value="ECO:0007669"/>
    <property type="project" value="TreeGrafter"/>
</dbReference>
<dbReference type="InterPro" id="IPR001509">
    <property type="entry name" value="Epimerase_deHydtase"/>
</dbReference>
<evidence type="ECO:0000256" key="1">
    <source>
        <dbReference type="ARBA" id="ARBA00000083"/>
    </source>
</evidence>
<organism evidence="12 13">
    <name type="scientific">Orbilia oligospora</name>
    <name type="common">Nematode-trapping fungus</name>
    <name type="synonym">Arthrobotrys oligospora</name>
    <dbReference type="NCBI Taxonomy" id="2813651"/>
    <lineage>
        <taxon>Eukaryota</taxon>
        <taxon>Fungi</taxon>
        <taxon>Dikarya</taxon>
        <taxon>Ascomycota</taxon>
        <taxon>Pezizomycotina</taxon>
        <taxon>Orbiliomycetes</taxon>
        <taxon>Orbiliales</taxon>
        <taxon>Orbiliaceae</taxon>
        <taxon>Orbilia</taxon>
    </lineage>
</organism>
<comment type="catalytic activity">
    <reaction evidence="1">
        <text>UDP-alpha-D-glucose = UDP-alpha-D-galactose</text>
        <dbReference type="Rhea" id="RHEA:22168"/>
        <dbReference type="ChEBI" id="CHEBI:58885"/>
        <dbReference type="ChEBI" id="CHEBI:66914"/>
        <dbReference type="EC" id="5.1.3.2"/>
    </reaction>
</comment>
<comment type="function">
    <text evidence="8">Mutarotase converts alpha-aldose to the beta-anomer. It is active on D-glucose, L-arabinose, D-xylose, D-galactose, maltose and lactose.</text>
</comment>
<comment type="similarity">
    <text evidence="10">In the C-terminal section; belongs to the aldose epimerase family.</text>
</comment>
<keyword evidence="6" id="KW-0299">Galactose metabolism</keyword>
<protein>
    <recommendedName>
        <fullName evidence="11">NAD-dependent epimerase/dehydratase domain-containing protein</fullName>
    </recommendedName>
</protein>
<comment type="cofactor">
    <cofactor evidence="2">
        <name>NAD(+)</name>
        <dbReference type="ChEBI" id="CHEBI:57540"/>
    </cofactor>
</comment>
<keyword evidence="5" id="KW-0520">NAD</keyword>
<dbReference type="GO" id="GO:0003978">
    <property type="term" value="F:UDP-glucose 4-epimerase activity"/>
    <property type="evidence" value="ECO:0007669"/>
    <property type="project" value="UniProtKB-EC"/>
</dbReference>
<dbReference type="InterPro" id="IPR036291">
    <property type="entry name" value="NAD(P)-bd_dom_sf"/>
</dbReference>
<evidence type="ECO:0000313" key="13">
    <source>
        <dbReference type="Proteomes" id="UP000479691"/>
    </source>
</evidence>
<dbReference type="AlphaFoldDB" id="A0A7C8PMN0"/>
<dbReference type="PANTHER" id="PTHR43725">
    <property type="entry name" value="UDP-GLUCOSE 4-EPIMERASE"/>
    <property type="match status" value="1"/>
</dbReference>
<comment type="caution">
    <text evidence="12">The sequence shown here is derived from an EMBL/GenBank/DDBJ whole genome shotgun (WGS) entry which is preliminary data.</text>
</comment>
<accession>A0A7C8PMN0</accession>
<evidence type="ECO:0000256" key="6">
    <source>
        <dbReference type="ARBA" id="ARBA00023144"/>
    </source>
</evidence>
<dbReference type="EMBL" id="JAABOE010000055">
    <property type="protein sequence ID" value="KAF3174644.1"/>
    <property type="molecule type" value="Genomic_DNA"/>
</dbReference>
<evidence type="ECO:0000256" key="4">
    <source>
        <dbReference type="ARBA" id="ARBA00005028"/>
    </source>
</evidence>
<evidence type="ECO:0000256" key="5">
    <source>
        <dbReference type="ARBA" id="ARBA00023027"/>
    </source>
</evidence>
<name>A0A7C8PMN0_ORBOL</name>
<evidence type="ECO:0000256" key="7">
    <source>
        <dbReference type="ARBA" id="ARBA00023235"/>
    </source>
</evidence>
<evidence type="ECO:0000256" key="8">
    <source>
        <dbReference type="ARBA" id="ARBA00037676"/>
    </source>
</evidence>
<comment type="similarity">
    <text evidence="9">In the N-terminal section; belongs to the NAD(P)-dependent epimerase/dehydratase family.</text>
</comment>
<dbReference type="PRINTS" id="PR01713">
    <property type="entry name" value="NUCEPIMERASE"/>
</dbReference>
<evidence type="ECO:0000256" key="10">
    <source>
        <dbReference type="ARBA" id="ARBA00038238"/>
    </source>
</evidence>
<comment type="pathway">
    <text evidence="3">Carbohydrate metabolism; galactose metabolism.</text>
</comment>
<dbReference type="Pfam" id="PF01370">
    <property type="entry name" value="Epimerase"/>
    <property type="match status" value="1"/>
</dbReference>